<organism evidence="1 2">
    <name type="scientific">Campylobacter mucosalis CCUG 21559</name>
    <dbReference type="NCBI Taxonomy" id="1032067"/>
    <lineage>
        <taxon>Bacteria</taxon>
        <taxon>Pseudomonadati</taxon>
        <taxon>Campylobacterota</taxon>
        <taxon>Epsilonproteobacteria</taxon>
        <taxon>Campylobacterales</taxon>
        <taxon>Campylobacteraceae</taxon>
        <taxon>Campylobacter</taxon>
    </lineage>
</organism>
<evidence type="ECO:0000313" key="2">
    <source>
        <dbReference type="Proteomes" id="UP000503264"/>
    </source>
</evidence>
<dbReference type="RefSeq" id="WP_169752819.1">
    <property type="nucleotide sequence ID" value="NZ_CP012542.1"/>
</dbReference>
<proteinExistence type="predicted"/>
<evidence type="ECO:0008006" key="3">
    <source>
        <dbReference type="Google" id="ProtNLM"/>
    </source>
</evidence>
<reference evidence="1 2" key="1">
    <citation type="submission" date="2016-07" db="EMBL/GenBank/DDBJ databases">
        <title>Comparative genomics of the Campylobacter concisus group.</title>
        <authorList>
            <person name="Miller W.G."/>
            <person name="Yee E."/>
            <person name="Chapman M.H."/>
            <person name="Huynh S."/>
            <person name="Bono J.L."/>
            <person name="On S.L.W."/>
            <person name="StLeger J."/>
            <person name="Foster G."/>
            <person name="Parker C.T."/>
        </authorList>
    </citation>
    <scope>NUCLEOTIDE SEQUENCE [LARGE SCALE GENOMIC DNA]</scope>
    <source>
        <strain evidence="1 2">CCUG 21559</strain>
    </source>
</reference>
<gene>
    <name evidence="1" type="ORF">CMUC_0994</name>
</gene>
<sequence>MKILSFLLAFVFFAGCSNTWHGIKEDTNNATEWTKEKVNSGATYIKEKTE</sequence>
<protein>
    <recommendedName>
        <fullName evidence="3">Lipoprotein</fullName>
    </recommendedName>
</protein>
<dbReference type="PROSITE" id="PS51257">
    <property type="entry name" value="PROKAR_LIPOPROTEIN"/>
    <property type="match status" value="1"/>
</dbReference>
<dbReference type="EMBL" id="CP012542">
    <property type="protein sequence ID" value="QCD44778.1"/>
    <property type="molecule type" value="Genomic_DNA"/>
</dbReference>
<evidence type="ECO:0000313" key="1">
    <source>
        <dbReference type="EMBL" id="QCD44778.1"/>
    </source>
</evidence>
<name>A0A6G5QGH3_9BACT</name>
<accession>A0A6G5QGH3</accession>
<dbReference type="Proteomes" id="UP000503264">
    <property type="component" value="Chromosome"/>
</dbReference>
<keyword evidence="2" id="KW-1185">Reference proteome</keyword>
<dbReference type="AlphaFoldDB" id="A0A6G5QGH3"/>